<sequence length="91" mass="10368">MKATISGSFKLPLIEDSPYQQRSTVLVFALIERTSTPVDCFGEKIFLNIFQTIILTITVQAILLGSAILFFLFQYMELVYLHLFLLVFETG</sequence>
<name>A0A1M7MLN7_9BACI</name>
<organism evidence="2 3">
    <name type="scientific">Gracilibacillus kekensis</name>
    <dbReference type="NCBI Taxonomy" id="1027249"/>
    <lineage>
        <taxon>Bacteria</taxon>
        <taxon>Bacillati</taxon>
        <taxon>Bacillota</taxon>
        <taxon>Bacilli</taxon>
        <taxon>Bacillales</taxon>
        <taxon>Bacillaceae</taxon>
        <taxon>Gracilibacillus</taxon>
    </lineage>
</organism>
<keyword evidence="1" id="KW-1133">Transmembrane helix</keyword>
<keyword evidence="1" id="KW-0812">Transmembrane</keyword>
<protein>
    <submittedName>
        <fullName evidence="2">Uncharacterized protein</fullName>
    </submittedName>
</protein>
<dbReference type="Proteomes" id="UP000184184">
    <property type="component" value="Unassembled WGS sequence"/>
</dbReference>
<dbReference type="EMBL" id="FRCZ01000002">
    <property type="protein sequence ID" value="SHM91848.1"/>
    <property type="molecule type" value="Genomic_DNA"/>
</dbReference>
<gene>
    <name evidence="2" type="ORF">SAMN05216179_1273</name>
</gene>
<evidence type="ECO:0000256" key="1">
    <source>
        <dbReference type="SAM" id="Phobius"/>
    </source>
</evidence>
<keyword evidence="1" id="KW-0472">Membrane</keyword>
<dbReference type="STRING" id="1027249.SAMN05216179_1273"/>
<reference evidence="2 3" key="1">
    <citation type="submission" date="2016-11" db="EMBL/GenBank/DDBJ databases">
        <authorList>
            <person name="Jaros S."/>
            <person name="Januszkiewicz K."/>
            <person name="Wedrychowicz H."/>
        </authorList>
    </citation>
    <scope>NUCLEOTIDE SEQUENCE [LARGE SCALE GENOMIC DNA]</scope>
    <source>
        <strain evidence="2 3">CGMCC 1.10681</strain>
    </source>
</reference>
<proteinExistence type="predicted"/>
<evidence type="ECO:0000313" key="2">
    <source>
        <dbReference type="EMBL" id="SHM91848.1"/>
    </source>
</evidence>
<evidence type="ECO:0000313" key="3">
    <source>
        <dbReference type="Proteomes" id="UP000184184"/>
    </source>
</evidence>
<accession>A0A1M7MLN7</accession>
<feature type="transmembrane region" description="Helical" evidence="1">
    <location>
        <begin position="53"/>
        <end position="76"/>
    </location>
</feature>
<dbReference type="AlphaFoldDB" id="A0A1M7MLN7"/>
<keyword evidence="3" id="KW-1185">Reference proteome</keyword>